<dbReference type="CDD" id="cd00158">
    <property type="entry name" value="RHOD"/>
    <property type="match status" value="1"/>
</dbReference>
<dbReference type="CDD" id="cd07724">
    <property type="entry name" value="POD-like_MBL-fold"/>
    <property type="match status" value="1"/>
</dbReference>
<dbReference type="EMBL" id="CP035037">
    <property type="protein sequence ID" value="QAB18349.1"/>
    <property type="molecule type" value="Genomic_DNA"/>
</dbReference>
<dbReference type="Gene3D" id="3.60.15.10">
    <property type="entry name" value="Ribonuclease Z/Hydroxyacylglutathione hydrolase-like"/>
    <property type="match status" value="1"/>
</dbReference>
<name>A0ABX5QGY1_9MICO</name>
<dbReference type="InterPro" id="IPR001307">
    <property type="entry name" value="Thiosulphate_STrfase_CS"/>
</dbReference>
<sequence length="472" mass="51390">MLLERIYDEDLAQASYLIGCQARGRAVVVDARRDIDVYLDLAAANGMTITAVTETHIHADYLSGTRELADRTGAQVHVSDEGGPDWIYGPDFDGAVRMKHGHRIELGNITVEAVHTPGHTPEHLSFLVTDGAQTDEPGFLLTGDFVFVGDLGRPDLLDEAAGGVDTRFQGAKDLFASLRDRFLTLPDYVQVLPAHGSGSACGRSLGSIPSSTVGYERNFSWWAPYLAADDEQGFVDELLRGQPDAHAYFGRMKMQNRIGPAILGEAPELVEYAADRLAAELAAERAILVDTRHHHDVHEGTVPRSLNIPGIAKAASYGAWVYDPETEQRPLVLLSGSRTEAEIMRDHLVRVGIDTVRGFITSLDGLELVRPPLVRPEQLDDIERAMLLDVRNKTEYAAGHLPGAAQLSGGRVLWQRDRLPERGTGPIVTYCQSGVRGSVTASALRREGYDVVELDGSYLGWVAVPGNDPVVA</sequence>
<protein>
    <submittedName>
        <fullName evidence="3">MBL fold metallo-hydrolase</fullName>
    </submittedName>
</protein>
<evidence type="ECO:0000313" key="3">
    <source>
        <dbReference type="EMBL" id="QAB18349.1"/>
    </source>
</evidence>
<evidence type="ECO:0000256" key="1">
    <source>
        <dbReference type="ARBA" id="ARBA00022723"/>
    </source>
</evidence>
<dbReference type="RefSeq" id="WP_128387237.1">
    <property type="nucleotide sequence ID" value="NZ_CP035037.1"/>
</dbReference>
<dbReference type="InterPro" id="IPR044528">
    <property type="entry name" value="POD-like_MBL-fold"/>
</dbReference>
<dbReference type="SMART" id="SM00849">
    <property type="entry name" value="Lactamase_B"/>
    <property type="match status" value="1"/>
</dbReference>
<dbReference type="Pfam" id="PF00753">
    <property type="entry name" value="Lactamase_B"/>
    <property type="match status" value="1"/>
</dbReference>
<reference evidence="3 4" key="1">
    <citation type="submission" date="2019-01" db="EMBL/GenBank/DDBJ databases">
        <title>Leucobacter muris sp. nov. isolated from the nose of a laboratory mouse.</title>
        <authorList>
            <person name="Benga L."/>
            <person name="Sproeer C."/>
            <person name="Schumann P."/>
            <person name="Verbarg S."/>
            <person name="Bunk B."/>
            <person name="Engelhardt E."/>
            <person name="Benten P.M."/>
            <person name="Sager M."/>
        </authorList>
    </citation>
    <scope>NUCLEOTIDE SEQUENCE [LARGE SCALE GENOMIC DNA]</scope>
    <source>
        <strain evidence="3 4">DSM 101948</strain>
    </source>
</reference>
<feature type="domain" description="Rhodanese" evidence="2">
    <location>
        <begin position="282"/>
        <end position="375"/>
    </location>
</feature>
<gene>
    <name evidence="3" type="ORF">Leucomu_10845</name>
</gene>
<dbReference type="InterPro" id="IPR036873">
    <property type="entry name" value="Rhodanese-like_dom_sf"/>
</dbReference>
<dbReference type="SUPFAM" id="SSF52821">
    <property type="entry name" value="Rhodanese/Cell cycle control phosphatase"/>
    <property type="match status" value="2"/>
</dbReference>
<dbReference type="InterPro" id="IPR036866">
    <property type="entry name" value="RibonucZ/Hydroxyglut_hydro"/>
</dbReference>
<dbReference type="Pfam" id="PF00581">
    <property type="entry name" value="Rhodanese"/>
    <property type="match status" value="1"/>
</dbReference>
<dbReference type="InterPro" id="IPR051682">
    <property type="entry name" value="Mito_Persulfide_Diox"/>
</dbReference>
<dbReference type="SUPFAM" id="SSF56281">
    <property type="entry name" value="Metallo-hydrolase/oxidoreductase"/>
    <property type="match status" value="1"/>
</dbReference>
<proteinExistence type="predicted"/>
<evidence type="ECO:0000259" key="2">
    <source>
        <dbReference type="PROSITE" id="PS50206"/>
    </source>
</evidence>
<keyword evidence="4" id="KW-1185">Reference proteome</keyword>
<dbReference type="Proteomes" id="UP000285768">
    <property type="component" value="Chromosome"/>
</dbReference>
<accession>A0ABX5QGY1</accession>
<dbReference type="PROSITE" id="PS50206">
    <property type="entry name" value="RHODANESE_3"/>
    <property type="match status" value="2"/>
</dbReference>
<dbReference type="Gene3D" id="3.40.250.10">
    <property type="entry name" value="Rhodanese-like domain"/>
    <property type="match status" value="2"/>
</dbReference>
<evidence type="ECO:0000313" key="4">
    <source>
        <dbReference type="Proteomes" id="UP000285768"/>
    </source>
</evidence>
<keyword evidence="1" id="KW-0479">Metal-binding</keyword>
<dbReference type="PANTHER" id="PTHR43084:SF1">
    <property type="entry name" value="PERSULFIDE DIOXYGENASE ETHE1, MITOCHONDRIAL"/>
    <property type="match status" value="1"/>
</dbReference>
<dbReference type="InterPro" id="IPR001279">
    <property type="entry name" value="Metallo-B-lactamas"/>
</dbReference>
<organism evidence="3 4">
    <name type="scientific">Leucobacter muris</name>
    <dbReference type="NCBI Taxonomy" id="1935379"/>
    <lineage>
        <taxon>Bacteria</taxon>
        <taxon>Bacillati</taxon>
        <taxon>Actinomycetota</taxon>
        <taxon>Actinomycetes</taxon>
        <taxon>Micrococcales</taxon>
        <taxon>Microbacteriaceae</taxon>
        <taxon>Leucobacter</taxon>
    </lineage>
</organism>
<dbReference type="InterPro" id="IPR001763">
    <property type="entry name" value="Rhodanese-like_dom"/>
</dbReference>
<dbReference type="SMART" id="SM00450">
    <property type="entry name" value="RHOD"/>
    <property type="match status" value="1"/>
</dbReference>
<feature type="domain" description="Rhodanese" evidence="2">
    <location>
        <begin position="381"/>
        <end position="463"/>
    </location>
</feature>
<dbReference type="PROSITE" id="PS00380">
    <property type="entry name" value="RHODANESE_1"/>
    <property type="match status" value="1"/>
</dbReference>
<dbReference type="PANTHER" id="PTHR43084">
    <property type="entry name" value="PERSULFIDE DIOXYGENASE ETHE1"/>
    <property type="match status" value="1"/>
</dbReference>